<sequence>MSLRTALTEARGRAPGIAEARARESVAQGEVGVARSVTPLTLSVSGGGNDPRWSVGASQRFSAPGSRSARILAAELGARGAGEERRASEASTRAETRQAYFSLVRARQLAATMSRAVALARESEAAARLRFETGASPELDFVQASVARATAEAQLLTQQGEVAAVSAGLALLLGRDPRLPLEPAEAPPPSLPSLASVLERAEQAPLARARASDIAAAEASLHAASRERWPAPTVGVAVEGEGPRGASAYLRGALDLEVPVVGRGEVDRAEASLGLARVLAEQDRQRRTSEIVAAHQRLTAALAALERFMKEVLPAVERTERMALEAYRTGRSPLVTLNDALRASADTRAQAVEAAYAAQAAFASLELAVGVALDEN</sequence>
<dbReference type="InterPro" id="IPR003423">
    <property type="entry name" value="OMP_efflux"/>
</dbReference>
<dbReference type="InterPro" id="IPR010131">
    <property type="entry name" value="MdtP/NodT-like"/>
</dbReference>
<dbReference type="Gene3D" id="1.20.1600.10">
    <property type="entry name" value="Outer membrane efflux proteins (OEP)"/>
    <property type="match status" value="1"/>
</dbReference>
<dbReference type="Proteomes" id="UP000662747">
    <property type="component" value="Chromosome"/>
</dbReference>
<evidence type="ECO:0000256" key="1">
    <source>
        <dbReference type="ARBA" id="ARBA00007613"/>
    </source>
</evidence>
<evidence type="ECO:0000313" key="3">
    <source>
        <dbReference type="Proteomes" id="UP000662747"/>
    </source>
</evidence>
<dbReference type="RefSeq" id="WP_206725741.1">
    <property type="nucleotide sequence ID" value="NZ_CP071090.1"/>
</dbReference>
<dbReference type="PANTHER" id="PTHR30203:SF24">
    <property type="entry name" value="BLR4935 PROTEIN"/>
    <property type="match status" value="1"/>
</dbReference>
<dbReference type="PANTHER" id="PTHR30203">
    <property type="entry name" value="OUTER MEMBRANE CATION EFFLUX PROTEIN"/>
    <property type="match status" value="1"/>
</dbReference>
<dbReference type="SUPFAM" id="SSF56954">
    <property type="entry name" value="Outer membrane efflux proteins (OEP)"/>
    <property type="match status" value="1"/>
</dbReference>
<evidence type="ECO:0000313" key="2">
    <source>
        <dbReference type="EMBL" id="QSQ24175.1"/>
    </source>
</evidence>
<gene>
    <name evidence="2" type="ORF">JY651_04165</name>
</gene>
<accession>A0ABX7P1W9</accession>
<dbReference type="Pfam" id="PF02321">
    <property type="entry name" value="OEP"/>
    <property type="match status" value="1"/>
</dbReference>
<proteinExistence type="inferred from homology"/>
<comment type="similarity">
    <text evidence="1">Belongs to the outer membrane factor (OMF) (TC 1.B.17) family.</text>
</comment>
<reference evidence="2 3" key="1">
    <citation type="submission" date="2021-02" db="EMBL/GenBank/DDBJ databases">
        <title>De Novo genome assembly of isolated myxobacteria.</title>
        <authorList>
            <person name="Stevens D.C."/>
        </authorList>
    </citation>
    <scope>NUCLEOTIDE SEQUENCE [LARGE SCALE GENOMIC DNA]</scope>
    <source>
        <strain evidence="3">SCPEA02</strain>
    </source>
</reference>
<keyword evidence="3" id="KW-1185">Reference proteome</keyword>
<dbReference type="EMBL" id="CP071090">
    <property type="protein sequence ID" value="QSQ24175.1"/>
    <property type="molecule type" value="Genomic_DNA"/>
</dbReference>
<organism evidence="2 3">
    <name type="scientific">Pyxidicoccus parkwayensis</name>
    <dbReference type="NCBI Taxonomy" id="2813578"/>
    <lineage>
        <taxon>Bacteria</taxon>
        <taxon>Pseudomonadati</taxon>
        <taxon>Myxococcota</taxon>
        <taxon>Myxococcia</taxon>
        <taxon>Myxococcales</taxon>
        <taxon>Cystobacterineae</taxon>
        <taxon>Myxococcaceae</taxon>
        <taxon>Pyxidicoccus</taxon>
    </lineage>
</organism>
<protein>
    <submittedName>
        <fullName evidence="2">TolC family protein</fullName>
    </submittedName>
</protein>
<name>A0ABX7P1W9_9BACT</name>